<dbReference type="PANTHER" id="PTHR31905">
    <property type="entry name" value="COILED-COIL DOMAIN-CONTAINING PROTEIN 58"/>
    <property type="match status" value="1"/>
</dbReference>
<comment type="similarity">
    <text evidence="1">Belongs to the MIX23 family.</text>
</comment>
<evidence type="ECO:0000313" key="3">
    <source>
        <dbReference type="Proteomes" id="UP001239445"/>
    </source>
</evidence>
<dbReference type="EMBL" id="MU839828">
    <property type="protein sequence ID" value="KAK1759151.1"/>
    <property type="molecule type" value="Genomic_DNA"/>
</dbReference>
<dbReference type="Proteomes" id="UP001239445">
    <property type="component" value="Unassembled WGS sequence"/>
</dbReference>
<gene>
    <name evidence="2" type="ORF">QBC47DRAFT_371140</name>
</gene>
<dbReference type="GO" id="GO:0005758">
    <property type="term" value="C:mitochondrial intermembrane space"/>
    <property type="evidence" value="ECO:0007669"/>
    <property type="project" value="InterPro"/>
</dbReference>
<keyword evidence="3" id="KW-1185">Reference proteome</keyword>
<evidence type="ECO:0000256" key="1">
    <source>
        <dbReference type="ARBA" id="ARBA00024204"/>
    </source>
</evidence>
<proteinExistence type="inferred from homology"/>
<dbReference type="InterPro" id="IPR019171">
    <property type="entry name" value="MIX23"/>
</dbReference>
<sequence>MPGLAGPVAQPPIIFSLGIFDHPILSQTTSRASANFRNIIIHTFAHSNKLAGFLWSKRAAEDREEAEVARVATQRHDDMAQPLASPPLSPQFCFAPSALRDFLRISRSAVDDTITQHLNALVTPSKAGFDPSSTSQLKSRPFSHQIDARACQSFKEKVLFPTWEERSRVLTYCTAVATSPDPDDPEAALRQAELEKNKERVVDERLDPYSARFFPSEPRTERLASIIRLEQGVENIVRSRTWSIVNQRCGGTTEDWEKAIAQWRRNEANRAFSP</sequence>
<organism evidence="2 3">
    <name type="scientific">Echria macrotheca</name>
    <dbReference type="NCBI Taxonomy" id="438768"/>
    <lineage>
        <taxon>Eukaryota</taxon>
        <taxon>Fungi</taxon>
        <taxon>Dikarya</taxon>
        <taxon>Ascomycota</taxon>
        <taxon>Pezizomycotina</taxon>
        <taxon>Sordariomycetes</taxon>
        <taxon>Sordariomycetidae</taxon>
        <taxon>Sordariales</taxon>
        <taxon>Schizotheciaceae</taxon>
        <taxon>Echria</taxon>
    </lineage>
</organism>
<protein>
    <submittedName>
        <fullName evidence="2">Caffeine-induced death protein 2-domain-containing protein</fullName>
    </submittedName>
</protein>
<dbReference type="Pfam" id="PF09774">
    <property type="entry name" value="MIX23"/>
    <property type="match status" value="1"/>
</dbReference>
<reference evidence="2" key="1">
    <citation type="submission" date="2023-06" db="EMBL/GenBank/DDBJ databases">
        <title>Genome-scale phylogeny and comparative genomics of the fungal order Sordariales.</title>
        <authorList>
            <consortium name="Lawrence Berkeley National Laboratory"/>
            <person name="Hensen N."/>
            <person name="Bonometti L."/>
            <person name="Westerberg I."/>
            <person name="Brannstrom I.O."/>
            <person name="Guillou S."/>
            <person name="Cros-Aarteil S."/>
            <person name="Calhoun S."/>
            <person name="Haridas S."/>
            <person name="Kuo A."/>
            <person name="Mondo S."/>
            <person name="Pangilinan J."/>
            <person name="Riley R."/>
            <person name="Labutti K."/>
            <person name="Andreopoulos B."/>
            <person name="Lipzen A."/>
            <person name="Chen C."/>
            <person name="Yanf M."/>
            <person name="Daum C."/>
            <person name="Ng V."/>
            <person name="Clum A."/>
            <person name="Steindorff A."/>
            <person name="Ohm R."/>
            <person name="Martin F."/>
            <person name="Silar P."/>
            <person name="Natvig D."/>
            <person name="Lalanne C."/>
            <person name="Gautier V."/>
            <person name="Ament-Velasquez S.L."/>
            <person name="Kruys A."/>
            <person name="Hutchinson M.I."/>
            <person name="Powell A.J."/>
            <person name="Barry K."/>
            <person name="Miller A.N."/>
            <person name="Grigoriev I.V."/>
            <person name="Debuchy R."/>
            <person name="Gladieux P."/>
            <person name="Thoren M.H."/>
            <person name="Johannesson H."/>
        </authorList>
    </citation>
    <scope>NUCLEOTIDE SEQUENCE</scope>
    <source>
        <strain evidence="2">PSN4</strain>
    </source>
</reference>
<evidence type="ECO:0000313" key="2">
    <source>
        <dbReference type="EMBL" id="KAK1759151.1"/>
    </source>
</evidence>
<dbReference type="PANTHER" id="PTHR31905:SF2">
    <property type="entry name" value="PROTEIN MIX23"/>
    <property type="match status" value="1"/>
</dbReference>
<name>A0AAJ0BJ39_9PEZI</name>
<comment type="caution">
    <text evidence="2">The sequence shown here is derived from an EMBL/GenBank/DDBJ whole genome shotgun (WGS) entry which is preliminary data.</text>
</comment>
<dbReference type="AlphaFoldDB" id="A0AAJ0BJ39"/>
<accession>A0AAJ0BJ39</accession>